<feature type="coiled-coil region" evidence="1">
    <location>
        <begin position="460"/>
        <end position="513"/>
    </location>
</feature>
<evidence type="ECO:0000313" key="2">
    <source>
        <dbReference type="EMBL" id="MDT0595026.1"/>
    </source>
</evidence>
<evidence type="ECO:0000256" key="1">
    <source>
        <dbReference type="SAM" id="Coils"/>
    </source>
</evidence>
<feature type="coiled-coil region" evidence="1">
    <location>
        <begin position="589"/>
        <end position="616"/>
    </location>
</feature>
<accession>A0ABU2ZRK2</accession>
<keyword evidence="3" id="KW-1185">Reference proteome</keyword>
<proteinExistence type="predicted"/>
<reference evidence="2 3" key="1">
    <citation type="submission" date="2023-09" db="EMBL/GenBank/DDBJ databases">
        <authorList>
            <person name="Rey-Velasco X."/>
        </authorList>
    </citation>
    <scope>NUCLEOTIDE SEQUENCE [LARGE SCALE GENOMIC DNA]</scope>
    <source>
        <strain evidence="2 3">P117</strain>
    </source>
</reference>
<dbReference type="InterPro" id="IPR011990">
    <property type="entry name" value="TPR-like_helical_dom_sf"/>
</dbReference>
<dbReference type="EMBL" id="JAVRHX010000002">
    <property type="protein sequence ID" value="MDT0595026.1"/>
    <property type="molecule type" value="Genomic_DNA"/>
</dbReference>
<protein>
    <submittedName>
        <fullName evidence="2">Uncharacterized protein</fullName>
    </submittedName>
</protein>
<gene>
    <name evidence="2" type="ORF">RM552_09250</name>
</gene>
<dbReference type="SUPFAM" id="SSF48452">
    <property type="entry name" value="TPR-like"/>
    <property type="match status" value="1"/>
</dbReference>
<evidence type="ECO:0000313" key="3">
    <source>
        <dbReference type="Proteomes" id="UP001253545"/>
    </source>
</evidence>
<sequence length="693" mass="79422">MLLSNIFHCIAKRHRVLSTSRTCFANIPSSKCLLALALIFGSVQAPFAKDELATNLLPTHKAEFGELVYLYFQKDYQQVLQLTEVGLKQHGFTGIDKADTDRLNLMQGASQLQLGLYAKSQEKFASLLSQTTSDYVQAKTWFFMAKAGFNNKQTYLSEQAYAAIAKDDLRDYLSNEQWFELLYLTAHTRMQNQQDWQSLFDKIPKQSIFAAYLLANHATMLFNQGAYEESSNTFMRAKQALIAHQNSGFYIVEVATDVYDSITWAITPWRWFDENAIAQQATLEREEQQLRTEQDALFDRINIGLGQSLLQQADLGNAIAVIRNIASEGAEADQALLAYGWANARENRWQEAMSAWQYMQENTLGLSSLQASYGLAYAYGQQDNLGRAFFALQTTTEQIDNTTNALEIFSSEVNEATFFDQYNERWPAELADLKLDFFALSGDFDAKYLLDVRQQSIEILKDIEDKKLRLKQLEQMLDERTQSFQARQQELSLDQAQAQLDQAQQNIDALHALLAVSDDFESQLMLSKRMASNDSRAHIERLDNAIARHTRLKTDPAQKRPVRPRYQTRLDRLEGILIWQLMDNIVAQKWEHQKLLKEAENAMEIAKAQYQNLQAKSQAQDAFSAERQQFKDMNEALNLQSQYATDLYTNTTKRLSSNLLALIEERQSQLQQQVVNTRLAMLRIQDLTEQGAR</sequence>
<organism evidence="2 3">
    <name type="scientific">Glaciecola petra</name>
    <dbReference type="NCBI Taxonomy" id="3075602"/>
    <lineage>
        <taxon>Bacteria</taxon>
        <taxon>Pseudomonadati</taxon>
        <taxon>Pseudomonadota</taxon>
        <taxon>Gammaproteobacteria</taxon>
        <taxon>Alteromonadales</taxon>
        <taxon>Alteromonadaceae</taxon>
        <taxon>Glaciecola</taxon>
    </lineage>
</organism>
<dbReference type="Proteomes" id="UP001253545">
    <property type="component" value="Unassembled WGS sequence"/>
</dbReference>
<dbReference type="RefSeq" id="WP_311368543.1">
    <property type="nucleotide sequence ID" value="NZ_JAVRHX010000002.1"/>
</dbReference>
<keyword evidence="1" id="KW-0175">Coiled coil</keyword>
<name>A0ABU2ZRK2_9ALTE</name>
<comment type="caution">
    <text evidence="2">The sequence shown here is derived from an EMBL/GenBank/DDBJ whole genome shotgun (WGS) entry which is preliminary data.</text>
</comment>